<dbReference type="EMBL" id="MU825401">
    <property type="protein sequence ID" value="KAJ7392536.1"/>
    <property type="molecule type" value="Genomic_DNA"/>
</dbReference>
<dbReference type="GO" id="GO:0005576">
    <property type="term" value="C:extracellular region"/>
    <property type="evidence" value="ECO:0007669"/>
    <property type="project" value="InterPro"/>
</dbReference>
<evidence type="ECO:0000313" key="3">
    <source>
        <dbReference type="Proteomes" id="UP001163046"/>
    </source>
</evidence>
<proteinExistence type="predicted"/>
<dbReference type="InterPro" id="IPR035940">
    <property type="entry name" value="CAP_sf"/>
</dbReference>
<dbReference type="Gene3D" id="3.40.33.10">
    <property type="entry name" value="CAP"/>
    <property type="match status" value="1"/>
</dbReference>
<dbReference type="InterPro" id="IPR018244">
    <property type="entry name" value="Allrgn_V5/Tpx1_CS"/>
</dbReference>
<dbReference type="PANTHER" id="PTHR10334">
    <property type="entry name" value="CYSTEINE-RICH SECRETORY PROTEIN-RELATED"/>
    <property type="match status" value="1"/>
</dbReference>
<dbReference type="SUPFAM" id="SSF55797">
    <property type="entry name" value="PR-1-like"/>
    <property type="match status" value="1"/>
</dbReference>
<dbReference type="InterPro" id="IPR014044">
    <property type="entry name" value="CAP_dom"/>
</dbReference>
<dbReference type="Pfam" id="PF00188">
    <property type="entry name" value="CAP"/>
    <property type="match status" value="1"/>
</dbReference>
<evidence type="ECO:0000313" key="2">
    <source>
        <dbReference type="EMBL" id="KAJ7392536.1"/>
    </source>
</evidence>
<dbReference type="FunFam" id="3.40.33.10:FF:000002">
    <property type="entry name" value="Golgi-associated plant pathogenesis-related protein 1"/>
    <property type="match status" value="1"/>
</dbReference>
<evidence type="ECO:0000259" key="1">
    <source>
        <dbReference type="SMART" id="SM00198"/>
    </source>
</evidence>
<name>A0A9X0A334_9CNID</name>
<comment type="caution">
    <text evidence="2">The sequence shown here is derived from an EMBL/GenBank/DDBJ whole genome shotgun (WGS) entry which is preliminary data.</text>
</comment>
<dbReference type="Proteomes" id="UP001163046">
    <property type="component" value="Unassembled WGS sequence"/>
</dbReference>
<sequence length="138" mass="15656">MLTNMYRAMHQAPEVTWSKEMAAKAQDWADKLAKEQRLMHENENSTDYGENLAEVGSDEKALLRSIDAWYNEVAQYSFEKPTFSTDTGHFSQIVWGATNELGMAKAKTRDKTSVYVVARYKPAGNVANLFESNVKPKQ</sequence>
<accession>A0A9X0A334</accession>
<keyword evidence="3" id="KW-1185">Reference proteome</keyword>
<dbReference type="PROSITE" id="PS01009">
    <property type="entry name" value="CRISP_1"/>
    <property type="match status" value="1"/>
</dbReference>
<gene>
    <name evidence="2" type="ORF">OS493_012207</name>
</gene>
<dbReference type="InterPro" id="IPR034113">
    <property type="entry name" value="SCP_GAPR1-like"/>
</dbReference>
<feature type="domain" description="SCP" evidence="1">
    <location>
        <begin position="2"/>
        <end position="128"/>
    </location>
</feature>
<dbReference type="OrthoDB" id="337038at2759"/>
<dbReference type="PRINTS" id="PR00837">
    <property type="entry name" value="V5TPXLIKE"/>
</dbReference>
<organism evidence="2 3">
    <name type="scientific">Desmophyllum pertusum</name>
    <dbReference type="NCBI Taxonomy" id="174260"/>
    <lineage>
        <taxon>Eukaryota</taxon>
        <taxon>Metazoa</taxon>
        <taxon>Cnidaria</taxon>
        <taxon>Anthozoa</taxon>
        <taxon>Hexacorallia</taxon>
        <taxon>Scleractinia</taxon>
        <taxon>Caryophylliina</taxon>
        <taxon>Caryophylliidae</taxon>
        <taxon>Desmophyllum</taxon>
    </lineage>
</organism>
<dbReference type="InterPro" id="IPR001283">
    <property type="entry name" value="CRISP-related"/>
</dbReference>
<protein>
    <recommendedName>
        <fullName evidence="1">SCP domain-containing protein</fullName>
    </recommendedName>
</protein>
<dbReference type="CDD" id="cd05382">
    <property type="entry name" value="CAP_GAPR1-like"/>
    <property type="match status" value="1"/>
</dbReference>
<reference evidence="2" key="1">
    <citation type="submission" date="2023-01" db="EMBL/GenBank/DDBJ databases">
        <title>Genome assembly of the deep-sea coral Lophelia pertusa.</title>
        <authorList>
            <person name="Herrera S."/>
            <person name="Cordes E."/>
        </authorList>
    </citation>
    <scope>NUCLEOTIDE SEQUENCE</scope>
    <source>
        <strain evidence="2">USNM1676648</strain>
        <tissue evidence="2">Polyp</tissue>
    </source>
</reference>
<dbReference type="InterPro" id="IPR002413">
    <property type="entry name" value="V5_allergen-like"/>
</dbReference>
<dbReference type="PRINTS" id="PR00838">
    <property type="entry name" value="V5ALLERGEN"/>
</dbReference>
<dbReference type="SMART" id="SM00198">
    <property type="entry name" value="SCP"/>
    <property type="match status" value="1"/>
</dbReference>
<dbReference type="AlphaFoldDB" id="A0A9X0A334"/>